<evidence type="ECO:0000313" key="18">
    <source>
        <dbReference type="Ensembl" id="ENSTGUP00000011178.2"/>
    </source>
</evidence>
<evidence type="ECO:0000256" key="5">
    <source>
        <dbReference type="ARBA" id="ARBA00022859"/>
    </source>
</evidence>
<evidence type="ECO:0000256" key="8">
    <source>
        <dbReference type="ARBA" id="ARBA00023136"/>
    </source>
</evidence>
<evidence type="ECO:0000313" key="19">
    <source>
        <dbReference type="Proteomes" id="UP000007754"/>
    </source>
</evidence>
<reference evidence="18" key="2">
    <citation type="submission" date="2025-08" db="UniProtKB">
        <authorList>
            <consortium name="Ensembl"/>
        </authorList>
    </citation>
    <scope>IDENTIFICATION</scope>
</reference>
<dbReference type="FunFam" id="2.60.40.10:FF:001514">
    <property type="entry name" value="CD8 alpha chain"/>
    <property type="match status" value="1"/>
</dbReference>
<keyword evidence="13" id="KW-0393">Immunoglobulin domain</keyword>
<evidence type="ECO:0000256" key="13">
    <source>
        <dbReference type="ARBA" id="ARBA00023319"/>
    </source>
</evidence>
<dbReference type="AlphaFoldDB" id="H0ZKQ7"/>
<reference evidence="18 19" key="1">
    <citation type="journal article" date="2010" name="Nature">
        <title>The genome of a songbird.</title>
        <authorList>
            <person name="Warren W.C."/>
            <person name="Clayton D.F."/>
            <person name="Ellegren H."/>
            <person name="Arnold A.P."/>
            <person name="Hillier L.W."/>
            <person name="Kunstner A."/>
            <person name="Searle S."/>
            <person name="White S."/>
            <person name="Vilella A.J."/>
            <person name="Fairley S."/>
            <person name="Heger A."/>
            <person name="Kong L."/>
            <person name="Ponting C.P."/>
            <person name="Jarvis E.D."/>
            <person name="Mello C.V."/>
            <person name="Minx P."/>
            <person name="Lovell P."/>
            <person name="Velho T.A."/>
            <person name="Ferris M."/>
            <person name="Balakrishnan C.N."/>
            <person name="Sinha S."/>
            <person name="Blatti C."/>
            <person name="London S.E."/>
            <person name="Li Y."/>
            <person name="Lin Y.C."/>
            <person name="George J."/>
            <person name="Sweedler J."/>
            <person name="Southey B."/>
            <person name="Gunaratne P."/>
            <person name="Watson M."/>
            <person name="Nam K."/>
            <person name="Backstrom N."/>
            <person name="Smeds L."/>
            <person name="Nabholz B."/>
            <person name="Itoh Y."/>
            <person name="Whitney O."/>
            <person name="Pfenning A.R."/>
            <person name="Howard J."/>
            <person name="Volker M."/>
            <person name="Skinner B.M."/>
            <person name="Griffin D.K."/>
            <person name="Ye L."/>
            <person name="McLaren W.M."/>
            <person name="Flicek P."/>
            <person name="Quesada V."/>
            <person name="Velasco G."/>
            <person name="Lopez-Otin C."/>
            <person name="Puente X.S."/>
            <person name="Olender T."/>
            <person name="Lancet D."/>
            <person name="Smit A.F."/>
            <person name="Hubley R."/>
            <person name="Konkel M.K."/>
            <person name="Walker J.A."/>
            <person name="Batzer M.A."/>
            <person name="Gu W."/>
            <person name="Pollock D.D."/>
            <person name="Chen L."/>
            <person name="Cheng Z."/>
            <person name="Eichler E.E."/>
            <person name="Stapley J."/>
            <person name="Slate J."/>
            <person name="Ekblom R."/>
            <person name="Birkhead T."/>
            <person name="Burke T."/>
            <person name="Burt D."/>
            <person name="Scharff C."/>
            <person name="Adam I."/>
            <person name="Richard H."/>
            <person name="Sultan M."/>
            <person name="Soldatov A."/>
            <person name="Lehrach H."/>
            <person name="Edwards S.V."/>
            <person name="Yang S.P."/>
            <person name="Li X."/>
            <person name="Graves T."/>
            <person name="Fulton L."/>
            <person name="Nelson J."/>
            <person name="Chinwalla A."/>
            <person name="Hou S."/>
            <person name="Mardis E.R."/>
            <person name="Wilson R.K."/>
        </authorList>
    </citation>
    <scope>NUCLEOTIDE SEQUENCE [LARGE SCALE GENOMIC DNA]</scope>
</reference>
<protein>
    <submittedName>
        <fullName evidence="18">CD8 subunit alpha</fullName>
    </submittedName>
</protein>
<dbReference type="Ensembl" id="ENSTGUT00000011298.2">
    <property type="protein sequence ID" value="ENSTGUP00000011178.2"/>
    <property type="gene ID" value="ENSTGUG00000010841.2"/>
</dbReference>
<accession>H0ZKQ7</accession>
<dbReference type="PANTHER" id="PTHR10441">
    <property type="entry name" value="CD8 ALPHA CHAIN"/>
    <property type="match status" value="1"/>
</dbReference>
<evidence type="ECO:0000256" key="14">
    <source>
        <dbReference type="SAM" id="MobiDB-lite"/>
    </source>
</evidence>
<dbReference type="OMA" id="KCKCIRP"/>
<evidence type="ECO:0000256" key="3">
    <source>
        <dbReference type="ARBA" id="ARBA00022692"/>
    </source>
</evidence>
<evidence type="ECO:0000256" key="10">
    <source>
        <dbReference type="ARBA" id="ARBA00023157"/>
    </source>
</evidence>
<evidence type="ECO:0000256" key="7">
    <source>
        <dbReference type="ARBA" id="ARBA00023130"/>
    </source>
</evidence>
<keyword evidence="4 16" id="KW-0732">Signal</keyword>
<keyword evidence="19" id="KW-1185">Reference proteome</keyword>
<dbReference type="Pfam" id="PF07686">
    <property type="entry name" value="V-set"/>
    <property type="match status" value="1"/>
</dbReference>
<feature type="compositionally biased region" description="Basic and acidic residues" evidence="14">
    <location>
        <begin position="153"/>
        <end position="166"/>
    </location>
</feature>
<evidence type="ECO:0000259" key="17">
    <source>
        <dbReference type="SMART" id="SM00409"/>
    </source>
</evidence>
<evidence type="ECO:0000256" key="9">
    <source>
        <dbReference type="ARBA" id="ARBA00023139"/>
    </source>
</evidence>
<keyword evidence="3 15" id="KW-0812">Transmembrane</keyword>
<feature type="domain" description="Immunoglobulin" evidence="17">
    <location>
        <begin position="33"/>
        <end position="142"/>
    </location>
</feature>
<keyword evidence="7" id="KW-1064">Adaptive immunity</keyword>
<keyword evidence="12" id="KW-0449">Lipoprotein</keyword>
<keyword evidence="8 15" id="KW-0472">Membrane</keyword>
<keyword evidence="5" id="KW-0391">Immunity</keyword>
<dbReference type="InterPro" id="IPR013106">
    <property type="entry name" value="Ig_V-set"/>
</dbReference>
<dbReference type="Proteomes" id="UP000007754">
    <property type="component" value="Chromosome 4"/>
</dbReference>
<dbReference type="GO" id="GO:0002456">
    <property type="term" value="P:T cell mediated immunity"/>
    <property type="evidence" value="ECO:0007669"/>
    <property type="project" value="TreeGrafter"/>
</dbReference>
<comment type="subcellular location">
    <subcellularLocation>
        <location evidence="1">Cell membrane</location>
        <topology evidence="1">Single-pass type I membrane protein</topology>
    </subcellularLocation>
</comment>
<sequence>MDTAPALLLLLTLGCCCPGIYGQPLQIKVSSPKDITQLRVGQRLELECQTYKRYGASWIRQDKHGTLHFIVFISSVSRASFGENQGTAHRFETSKHNTVYRLVVKSFSPEDEGTYFCVMSLNQMLHFSPGQRAFLPVTTTVAPTTCGPTSKRGTTEEPNLKSPDPEGRMQKDLNFLCHIFIWVPLAGACLLLLIALVITAVLCQQTRRRRCRCKR</sequence>
<dbReference type="GO" id="GO:0009897">
    <property type="term" value="C:external side of plasma membrane"/>
    <property type="evidence" value="ECO:0007669"/>
    <property type="project" value="TreeGrafter"/>
</dbReference>
<keyword evidence="6 15" id="KW-1133">Transmembrane helix</keyword>
<dbReference type="PANTHER" id="PTHR10441:SF2">
    <property type="entry name" value="T-CELL SURFACE GLYCOPROTEIN CD8 ALPHA CHAIN"/>
    <property type="match status" value="1"/>
</dbReference>
<evidence type="ECO:0000256" key="2">
    <source>
        <dbReference type="ARBA" id="ARBA00022475"/>
    </source>
</evidence>
<dbReference type="HOGENOM" id="CLU_085753_1_0_1"/>
<dbReference type="GO" id="GO:0045065">
    <property type="term" value="P:cytotoxic T cell differentiation"/>
    <property type="evidence" value="ECO:0007669"/>
    <property type="project" value="TreeGrafter"/>
</dbReference>
<dbReference type="SMART" id="SM00409">
    <property type="entry name" value="IG"/>
    <property type="match status" value="1"/>
</dbReference>
<evidence type="ECO:0000256" key="4">
    <source>
        <dbReference type="ARBA" id="ARBA00022729"/>
    </source>
</evidence>
<feature type="region of interest" description="Disordered" evidence="14">
    <location>
        <begin position="145"/>
        <end position="166"/>
    </location>
</feature>
<gene>
    <name evidence="18" type="primary">CD8A</name>
</gene>
<keyword evidence="10" id="KW-1015">Disulfide bond</keyword>
<feature type="chain" id="PRO_5025338864" evidence="16">
    <location>
        <begin position="23"/>
        <end position="215"/>
    </location>
</feature>
<keyword evidence="2" id="KW-1003">Cell membrane</keyword>
<evidence type="ECO:0000256" key="11">
    <source>
        <dbReference type="ARBA" id="ARBA00023180"/>
    </source>
</evidence>
<dbReference type="GeneTree" id="ENSGT00940000156588"/>
<dbReference type="InterPro" id="IPR013783">
    <property type="entry name" value="Ig-like_fold"/>
</dbReference>
<feature type="transmembrane region" description="Helical" evidence="15">
    <location>
        <begin position="179"/>
        <end position="202"/>
    </location>
</feature>
<evidence type="ECO:0000256" key="16">
    <source>
        <dbReference type="SAM" id="SignalP"/>
    </source>
</evidence>
<evidence type="ECO:0000256" key="6">
    <source>
        <dbReference type="ARBA" id="ARBA00022989"/>
    </source>
</evidence>
<dbReference type="InterPro" id="IPR003599">
    <property type="entry name" value="Ig_sub"/>
</dbReference>
<dbReference type="STRING" id="59729.ENSTGUP00000021783"/>
<dbReference type="InterPro" id="IPR015468">
    <property type="entry name" value="CD8_asu"/>
</dbReference>
<name>H0ZKQ7_TAEGU</name>
<dbReference type="Gene3D" id="2.60.40.10">
    <property type="entry name" value="Immunoglobulins"/>
    <property type="match status" value="1"/>
</dbReference>
<evidence type="ECO:0000256" key="1">
    <source>
        <dbReference type="ARBA" id="ARBA00004251"/>
    </source>
</evidence>
<feature type="signal peptide" evidence="16">
    <location>
        <begin position="1"/>
        <end position="22"/>
    </location>
</feature>
<reference evidence="18" key="3">
    <citation type="submission" date="2025-09" db="UniProtKB">
        <authorList>
            <consortium name="Ensembl"/>
        </authorList>
    </citation>
    <scope>IDENTIFICATION</scope>
</reference>
<keyword evidence="9" id="KW-0564">Palmitate</keyword>
<keyword evidence="11" id="KW-0325">Glycoprotein</keyword>
<proteinExistence type="predicted"/>
<dbReference type="InterPro" id="IPR036179">
    <property type="entry name" value="Ig-like_dom_sf"/>
</dbReference>
<organism evidence="18 19">
    <name type="scientific">Taeniopygia guttata</name>
    <name type="common">Zebra finch</name>
    <name type="synonym">Poephila guttata</name>
    <dbReference type="NCBI Taxonomy" id="59729"/>
    <lineage>
        <taxon>Eukaryota</taxon>
        <taxon>Metazoa</taxon>
        <taxon>Chordata</taxon>
        <taxon>Craniata</taxon>
        <taxon>Vertebrata</taxon>
        <taxon>Euteleostomi</taxon>
        <taxon>Archelosauria</taxon>
        <taxon>Archosauria</taxon>
        <taxon>Dinosauria</taxon>
        <taxon>Saurischia</taxon>
        <taxon>Theropoda</taxon>
        <taxon>Coelurosauria</taxon>
        <taxon>Aves</taxon>
        <taxon>Neognathae</taxon>
        <taxon>Neoaves</taxon>
        <taxon>Telluraves</taxon>
        <taxon>Australaves</taxon>
        <taxon>Passeriformes</taxon>
        <taxon>Passeroidea</taxon>
        <taxon>Estrildidae</taxon>
        <taxon>Estrildinae</taxon>
        <taxon>Taeniopygia</taxon>
    </lineage>
</organism>
<dbReference type="SUPFAM" id="SSF48726">
    <property type="entry name" value="Immunoglobulin"/>
    <property type="match status" value="1"/>
</dbReference>
<dbReference type="GO" id="GO:0007166">
    <property type="term" value="P:cell surface receptor signaling pathway"/>
    <property type="evidence" value="ECO:0007669"/>
    <property type="project" value="TreeGrafter"/>
</dbReference>
<evidence type="ECO:0000256" key="12">
    <source>
        <dbReference type="ARBA" id="ARBA00023288"/>
    </source>
</evidence>
<evidence type="ECO:0000256" key="15">
    <source>
        <dbReference type="SAM" id="Phobius"/>
    </source>
</evidence>